<gene>
    <name evidence="1" type="ORF">PAECIP111802_00017</name>
</gene>
<proteinExistence type="predicted"/>
<reference evidence="1 2" key="1">
    <citation type="submission" date="2021-06" db="EMBL/GenBank/DDBJ databases">
        <authorList>
            <person name="Criscuolo A."/>
        </authorList>
    </citation>
    <scope>NUCLEOTIDE SEQUENCE [LARGE SCALE GENOMIC DNA]</scope>
    <source>
        <strain evidence="2">CIP 111802</strain>
    </source>
</reference>
<dbReference type="Pfam" id="PF01547">
    <property type="entry name" value="SBP_bac_1"/>
    <property type="match status" value="1"/>
</dbReference>
<dbReference type="PROSITE" id="PS51257">
    <property type="entry name" value="PROKAR_LIPOPROTEIN"/>
    <property type="match status" value="1"/>
</dbReference>
<evidence type="ECO:0000313" key="2">
    <source>
        <dbReference type="Proteomes" id="UP000730618"/>
    </source>
</evidence>
<sequence>MLNGRKVLVPLLAVTMSIASYGCGKSDVKSANGDESKKPVTLSVLKGELSSTPEDFQKFFVEPSKKAFPNIDLQYVELQKGQTYQDLLTAGDFPDLIFTGIRGANTLTDLHIALDLTALIKKYNVDLAKFKPEAMNSIKPYGTNGEIFLLPYTINFYALFYNKDLFDKFGVAYPKDSMTWDDVTELARKMTRSEDGTQYRGVDSGNVTLTARGLSLPFVDTEAKKAVVNNDRWNEVFNTAKAMYTIPGNAPSQEQFGKAVTNFFKEKNIAMFPYYTNAVIERFAAFGGGAQPFQWDVTTYPSFKEAPGKTAELDPSVFLLSKTSKYKDEAFQVISYLATSEEVQTAAAKQGRLPAIQLNGIESFYGEQITVLKDKNVKGMFKSATRELPPATKIDDFARNQLNTVFKNIVYNNLDTVTALRTAEEVINKYIEQTNNQ</sequence>
<dbReference type="PANTHER" id="PTHR43649">
    <property type="entry name" value="ARABINOSE-BINDING PROTEIN-RELATED"/>
    <property type="match status" value="1"/>
</dbReference>
<accession>A0ABM8V9M4</accession>
<keyword evidence="2" id="KW-1185">Reference proteome</keyword>
<dbReference type="InterPro" id="IPR050490">
    <property type="entry name" value="Bact_solute-bd_prot1"/>
</dbReference>
<dbReference type="RefSeq" id="WP_218096422.1">
    <property type="nucleotide sequence ID" value="NZ_CAJVCE010000001.1"/>
</dbReference>
<comment type="caution">
    <text evidence="1">The sequence shown here is derived from an EMBL/GenBank/DDBJ whole genome shotgun (WGS) entry which is preliminary data.</text>
</comment>
<dbReference type="InterPro" id="IPR006059">
    <property type="entry name" value="SBP"/>
</dbReference>
<name>A0ABM8V9M4_9BACL</name>
<organism evidence="1 2">
    <name type="scientific">Paenibacillus allorhizosphaerae</name>
    <dbReference type="NCBI Taxonomy" id="2849866"/>
    <lineage>
        <taxon>Bacteria</taxon>
        <taxon>Bacillati</taxon>
        <taxon>Bacillota</taxon>
        <taxon>Bacilli</taxon>
        <taxon>Bacillales</taxon>
        <taxon>Paenibacillaceae</taxon>
        <taxon>Paenibacillus</taxon>
    </lineage>
</organism>
<evidence type="ECO:0000313" key="1">
    <source>
        <dbReference type="EMBL" id="CAG7613829.1"/>
    </source>
</evidence>
<dbReference type="PANTHER" id="PTHR43649:SF12">
    <property type="entry name" value="DIACETYLCHITOBIOSE BINDING PROTEIN DASA"/>
    <property type="match status" value="1"/>
</dbReference>
<evidence type="ECO:0008006" key="3">
    <source>
        <dbReference type="Google" id="ProtNLM"/>
    </source>
</evidence>
<dbReference type="Proteomes" id="UP000730618">
    <property type="component" value="Unassembled WGS sequence"/>
</dbReference>
<dbReference type="EMBL" id="CAJVCE010000001">
    <property type="protein sequence ID" value="CAG7613829.1"/>
    <property type="molecule type" value="Genomic_DNA"/>
</dbReference>
<protein>
    <recommendedName>
        <fullName evidence="3">Extracellular solute-binding protein</fullName>
    </recommendedName>
</protein>